<protein>
    <recommendedName>
        <fullName evidence="3">Outer membrane protein beta-barrel domain-containing protein</fullName>
    </recommendedName>
</protein>
<dbReference type="AlphaFoldDB" id="A0A1B8ZID9"/>
<reference evidence="5" key="1">
    <citation type="submission" date="2016-07" db="EMBL/GenBank/DDBJ databases">
        <authorList>
            <person name="Florea S."/>
            <person name="Webb J.S."/>
            <person name="Jaromczyk J."/>
            <person name="Schardl C.L."/>
        </authorList>
    </citation>
    <scope>NUCLEOTIDE SEQUENCE [LARGE SCALE GENOMIC DNA]</scope>
    <source>
        <strain evidence="5">CC-VM-7</strain>
    </source>
</reference>
<evidence type="ECO:0000313" key="4">
    <source>
        <dbReference type="EMBL" id="OCA71346.1"/>
    </source>
</evidence>
<feature type="transmembrane region" description="Helical" evidence="2">
    <location>
        <begin position="69"/>
        <end position="90"/>
    </location>
</feature>
<feature type="compositionally biased region" description="Polar residues" evidence="1">
    <location>
        <begin position="1"/>
        <end position="10"/>
    </location>
</feature>
<accession>A0A1B8ZID9</accession>
<keyword evidence="2" id="KW-0472">Membrane</keyword>
<evidence type="ECO:0000313" key="5">
    <source>
        <dbReference type="Proteomes" id="UP000093432"/>
    </source>
</evidence>
<feature type="domain" description="Outer membrane protein beta-barrel" evidence="3">
    <location>
        <begin position="299"/>
        <end position="432"/>
    </location>
</feature>
<evidence type="ECO:0000256" key="2">
    <source>
        <dbReference type="SAM" id="Phobius"/>
    </source>
</evidence>
<feature type="region of interest" description="Disordered" evidence="1">
    <location>
        <begin position="100"/>
        <end position="187"/>
    </location>
</feature>
<dbReference type="STRING" id="651561.BBI00_16620"/>
<sequence>MNNEWLNSLRSRMEDHEEEVPDGLWDDIRGELFSDEEDRSALFGGASESQHEEGGKQKAEGLRSIQKTLLYRMTGIAAAIVLLIVLMKILPGEKEHKVLAQKKTDVKSGEEKKSVQKGLEFPAGTDIKENINISSDHSLAENRLDSDTEEKTLKQISSGNVGKDGTKNNKNISEPGKTDSGSGIFVPENSESQKIAAGETVNNNAQEKPAEEIVKEQVKELYVENTKNKTVKPHQKRSWMLSMLTGNASSNSAEQQFPGYASISGQPMNVEEVWTTTEYEDDPLMEILLANQSKPVEARIRHKIPVTFGLSLYYNLGKRWGIGTGVNYTKLASELHSGSGTNYIKGDQTVHYIGIPVQVNYNVIRKGRFTGYVTGGALLEKPVSGSITTNYIVNDEVKETIKEKLDHKPLQFSVNTAVGLQLKVIDKFGIYAEPGIGYHFKGDNAPNTIYKEKPLYFNVKFGVRLLLD</sequence>
<dbReference type="Pfam" id="PF13568">
    <property type="entry name" value="OMP_b-brl_2"/>
    <property type="match status" value="1"/>
</dbReference>
<dbReference type="InterPro" id="IPR011250">
    <property type="entry name" value="OMP/PagP_B-barrel"/>
</dbReference>
<dbReference type="EMBL" id="MAYG01000012">
    <property type="protein sequence ID" value="OCA71346.1"/>
    <property type="molecule type" value="Genomic_DNA"/>
</dbReference>
<dbReference type="SUPFAM" id="SSF56925">
    <property type="entry name" value="OMPA-like"/>
    <property type="match status" value="1"/>
</dbReference>
<evidence type="ECO:0000256" key="1">
    <source>
        <dbReference type="SAM" id="MobiDB-lite"/>
    </source>
</evidence>
<feature type="region of interest" description="Disordered" evidence="1">
    <location>
        <begin position="1"/>
        <end position="21"/>
    </location>
</feature>
<dbReference type="InterPro" id="IPR025665">
    <property type="entry name" value="Beta-barrel_OMP_2"/>
</dbReference>
<dbReference type="RefSeq" id="WP_065399999.1">
    <property type="nucleotide sequence ID" value="NZ_MAYG01000012.1"/>
</dbReference>
<name>A0A1B8ZID9_9FLAO</name>
<evidence type="ECO:0000259" key="3">
    <source>
        <dbReference type="Pfam" id="PF13568"/>
    </source>
</evidence>
<gene>
    <name evidence="4" type="ORF">BBI00_16620</name>
</gene>
<dbReference type="OrthoDB" id="1150526at2"/>
<feature type="compositionally biased region" description="Basic and acidic residues" evidence="1">
    <location>
        <begin position="100"/>
        <end position="114"/>
    </location>
</feature>
<proteinExistence type="predicted"/>
<comment type="caution">
    <text evidence="4">The sequence shown here is derived from an EMBL/GenBank/DDBJ whole genome shotgun (WGS) entry which is preliminary data.</text>
</comment>
<keyword evidence="2" id="KW-1133">Transmembrane helix</keyword>
<dbReference type="Proteomes" id="UP000093432">
    <property type="component" value="Unassembled WGS sequence"/>
</dbReference>
<organism evidence="4 5">
    <name type="scientific">Chryseobacterium arthrosphaerae</name>
    <dbReference type="NCBI Taxonomy" id="651561"/>
    <lineage>
        <taxon>Bacteria</taxon>
        <taxon>Pseudomonadati</taxon>
        <taxon>Bacteroidota</taxon>
        <taxon>Flavobacteriia</taxon>
        <taxon>Flavobacteriales</taxon>
        <taxon>Weeksellaceae</taxon>
        <taxon>Chryseobacterium group</taxon>
        <taxon>Chryseobacterium</taxon>
    </lineage>
</organism>
<feature type="compositionally biased region" description="Basic and acidic residues" evidence="1">
    <location>
        <begin position="138"/>
        <end position="153"/>
    </location>
</feature>
<keyword evidence="2" id="KW-0812">Transmembrane</keyword>